<keyword evidence="4" id="KW-1185">Reference proteome</keyword>
<feature type="coiled-coil region" evidence="1">
    <location>
        <begin position="125"/>
        <end position="205"/>
    </location>
</feature>
<feature type="compositionally biased region" description="Polar residues" evidence="2">
    <location>
        <begin position="50"/>
        <end position="60"/>
    </location>
</feature>
<sequence length="641" mass="71401">MASDEEDFEGQLRNVNVGRSRKRSRSGGENLLRGDALFGASASRRDAFTTPVTEPSTSRTPPAAPHTERLLSVSLGRAERVLAILTDTPRDTPPTTSTPLERYRRATSGVRLTTEFGGQSPIAATAEIKTQIARLKAERKDRERRTQLLIEQQREEAALERARQAEMKAEEELQQQRLAAEEAQNALMEQEIERIERENVMKAKREELLRRGEALTSKIATTTPSRMASAASSALPSRVPSTTPSVRSIAIDRRIDTSVLQIQPLGHAKIPTTSAIEETYRTAAPATGNMSNELFNKAMKRLDAAISSSTGHVFKGSGDTQVYTDWVYALDELLMQAGLIKEKDLTEVQQMRLVYRIAATCLNQKNRIVMEFWRVMRQDVATIHELKEAVANRFLPTDYLRKQWERWDVMVQGSRRFTTFYWEAISTARLLNITSPEILFNKLKRGANADIRNQFYTKVVKCDPTDYQRLAKILILADDVLRDMAIDKTQSKAKEETQATKSSFKPTSVAVTTTTITSSKPSTTAAMSGDQWRAKLDEFLKKWRVPKEQWDKMSAEQRAEHFHKRQTAFTSAGFPPREKAAAVKGVGTGNATVGNQEGKSGTGAPASGQLSTDSQSAQIKAVKLTGNGNELHLTPSGFLKP</sequence>
<feature type="region of interest" description="Disordered" evidence="2">
    <location>
        <begin position="1"/>
        <end position="66"/>
    </location>
</feature>
<dbReference type="AlphaFoldDB" id="A0AAD5SEE3"/>
<reference evidence="3" key="1">
    <citation type="submission" date="2020-05" db="EMBL/GenBank/DDBJ databases">
        <title>Phylogenomic resolution of chytrid fungi.</title>
        <authorList>
            <person name="Stajich J.E."/>
            <person name="Amses K."/>
            <person name="Simmons R."/>
            <person name="Seto K."/>
            <person name="Myers J."/>
            <person name="Bonds A."/>
            <person name="Quandt C.A."/>
            <person name="Barry K."/>
            <person name="Liu P."/>
            <person name="Grigoriev I."/>
            <person name="Longcore J.E."/>
            <person name="James T.Y."/>
        </authorList>
    </citation>
    <scope>NUCLEOTIDE SEQUENCE</scope>
    <source>
        <strain evidence="3">JEL0318</strain>
    </source>
</reference>
<dbReference type="Proteomes" id="UP001212841">
    <property type="component" value="Unassembled WGS sequence"/>
</dbReference>
<evidence type="ECO:0000256" key="2">
    <source>
        <dbReference type="SAM" id="MobiDB-lite"/>
    </source>
</evidence>
<name>A0AAD5SEE3_9FUNG</name>
<evidence type="ECO:0000313" key="3">
    <source>
        <dbReference type="EMBL" id="KAJ3052494.1"/>
    </source>
</evidence>
<dbReference type="EMBL" id="JADGJD010000289">
    <property type="protein sequence ID" value="KAJ3052494.1"/>
    <property type="molecule type" value="Genomic_DNA"/>
</dbReference>
<keyword evidence="1" id="KW-0175">Coiled coil</keyword>
<evidence type="ECO:0000256" key="1">
    <source>
        <dbReference type="SAM" id="Coils"/>
    </source>
</evidence>
<evidence type="ECO:0000313" key="4">
    <source>
        <dbReference type="Proteomes" id="UP001212841"/>
    </source>
</evidence>
<feature type="region of interest" description="Disordered" evidence="2">
    <location>
        <begin position="588"/>
        <end position="617"/>
    </location>
</feature>
<feature type="region of interest" description="Disordered" evidence="2">
    <location>
        <begin position="223"/>
        <end position="245"/>
    </location>
</feature>
<feature type="compositionally biased region" description="Polar residues" evidence="2">
    <location>
        <begin position="608"/>
        <end position="617"/>
    </location>
</feature>
<gene>
    <name evidence="3" type="ORF">HK097_006153</name>
</gene>
<comment type="caution">
    <text evidence="3">The sequence shown here is derived from an EMBL/GenBank/DDBJ whole genome shotgun (WGS) entry which is preliminary data.</text>
</comment>
<protein>
    <submittedName>
        <fullName evidence="3">Uncharacterized protein</fullName>
    </submittedName>
</protein>
<accession>A0AAD5SEE3</accession>
<organism evidence="3 4">
    <name type="scientific">Rhizophlyctis rosea</name>
    <dbReference type="NCBI Taxonomy" id="64517"/>
    <lineage>
        <taxon>Eukaryota</taxon>
        <taxon>Fungi</taxon>
        <taxon>Fungi incertae sedis</taxon>
        <taxon>Chytridiomycota</taxon>
        <taxon>Chytridiomycota incertae sedis</taxon>
        <taxon>Chytridiomycetes</taxon>
        <taxon>Rhizophlyctidales</taxon>
        <taxon>Rhizophlyctidaceae</taxon>
        <taxon>Rhizophlyctis</taxon>
    </lineage>
</organism>
<feature type="compositionally biased region" description="Polar residues" evidence="2">
    <location>
        <begin position="589"/>
        <end position="599"/>
    </location>
</feature>
<proteinExistence type="predicted"/>